<evidence type="ECO:0000259" key="2">
    <source>
        <dbReference type="Pfam" id="PF04471"/>
    </source>
</evidence>
<accession>A0A495QA90</accession>
<keyword evidence="4" id="KW-1185">Reference proteome</keyword>
<dbReference type="Pfam" id="PF04471">
    <property type="entry name" value="Mrr_cat"/>
    <property type="match status" value="1"/>
</dbReference>
<name>A0A495QA90_9ACTN</name>
<evidence type="ECO:0000313" key="4">
    <source>
        <dbReference type="Proteomes" id="UP000274601"/>
    </source>
</evidence>
<evidence type="ECO:0000313" key="3">
    <source>
        <dbReference type="EMBL" id="RKS68224.1"/>
    </source>
</evidence>
<dbReference type="InterPro" id="IPR011335">
    <property type="entry name" value="Restrct_endonuc-II-like"/>
</dbReference>
<comment type="caution">
    <text evidence="3">The sequence shown here is derived from an EMBL/GenBank/DDBJ whole genome shotgun (WGS) entry which is preliminary data.</text>
</comment>
<feature type="domain" description="Restriction endonuclease type IV Mrr" evidence="2">
    <location>
        <begin position="102"/>
        <end position="214"/>
    </location>
</feature>
<dbReference type="OrthoDB" id="5181666at2"/>
<dbReference type="GO" id="GO:0003677">
    <property type="term" value="F:DNA binding"/>
    <property type="evidence" value="ECO:0007669"/>
    <property type="project" value="InterPro"/>
</dbReference>
<keyword evidence="3" id="KW-0540">Nuclease</keyword>
<keyword evidence="1" id="KW-0812">Transmembrane</keyword>
<keyword evidence="3" id="KW-0378">Hydrolase</keyword>
<sequence>MGGDRSVDEFGGLRPWWVPGWLEWPRRPQSFGGWAAWGLLLVVLMWVLAFLWRLSIAYWYLSLPVLAGVAFGADRYWRSLWAAELERRERVTSYSLTFDEMRDMHWRDFEIAVVHLMRRDGIAAEHTGKAGDFSGDVVGDDAVLGERWIVQVKHYGPNNKVKSEDVQKVAGAAWHIYQARLMLVVTTSGFTRDAVAFSAKAGIHLIGKAALVRWASDGVHLHELLGIKADARHGTGT</sequence>
<dbReference type="PANTHER" id="PTHR30015">
    <property type="entry name" value="MRR RESTRICTION SYSTEM PROTEIN"/>
    <property type="match status" value="1"/>
</dbReference>
<evidence type="ECO:0000256" key="1">
    <source>
        <dbReference type="SAM" id="Phobius"/>
    </source>
</evidence>
<dbReference type="InterPro" id="IPR052906">
    <property type="entry name" value="Type_IV_Methyl-Rstrct_Enzyme"/>
</dbReference>
<proteinExistence type="predicted"/>
<keyword evidence="3" id="KW-0255">Endonuclease</keyword>
<dbReference type="AlphaFoldDB" id="A0A495QA90"/>
<reference evidence="3 4" key="1">
    <citation type="submission" date="2018-10" db="EMBL/GenBank/DDBJ databases">
        <title>Genomic Encyclopedia of Archaeal and Bacterial Type Strains, Phase II (KMG-II): from individual species to whole genera.</title>
        <authorList>
            <person name="Goeker M."/>
        </authorList>
    </citation>
    <scope>NUCLEOTIDE SEQUENCE [LARGE SCALE GENOMIC DNA]</scope>
    <source>
        <strain evidence="3 4">DSM 43383</strain>
    </source>
</reference>
<dbReference type="Proteomes" id="UP000274601">
    <property type="component" value="Unassembled WGS sequence"/>
</dbReference>
<feature type="transmembrane region" description="Helical" evidence="1">
    <location>
        <begin position="58"/>
        <end position="77"/>
    </location>
</feature>
<protein>
    <submittedName>
        <fullName evidence="3">Restriction endonuclease</fullName>
    </submittedName>
</protein>
<dbReference type="Gene3D" id="3.40.1350.10">
    <property type="match status" value="1"/>
</dbReference>
<gene>
    <name evidence="3" type="ORF">BZB76_6478</name>
</gene>
<organism evidence="3 4">
    <name type="scientific">Actinomadura pelletieri DSM 43383</name>
    <dbReference type="NCBI Taxonomy" id="1120940"/>
    <lineage>
        <taxon>Bacteria</taxon>
        <taxon>Bacillati</taxon>
        <taxon>Actinomycetota</taxon>
        <taxon>Actinomycetes</taxon>
        <taxon>Streptosporangiales</taxon>
        <taxon>Thermomonosporaceae</taxon>
        <taxon>Actinomadura</taxon>
    </lineage>
</organism>
<dbReference type="PANTHER" id="PTHR30015:SF6">
    <property type="entry name" value="SLL1429 PROTEIN"/>
    <property type="match status" value="1"/>
</dbReference>
<dbReference type="InterPro" id="IPR007560">
    <property type="entry name" value="Restrct_endonuc_IV_Mrr"/>
</dbReference>
<dbReference type="SUPFAM" id="SSF52980">
    <property type="entry name" value="Restriction endonuclease-like"/>
    <property type="match status" value="1"/>
</dbReference>
<feature type="transmembrane region" description="Helical" evidence="1">
    <location>
        <begin position="31"/>
        <end position="52"/>
    </location>
</feature>
<dbReference type="InterPro" id="IPR011856">
    <property type="entry name" value="tRNA_endonuc-like_dom_sf"/>
</dbReference>
<dbReference type="EMBL" id="RBWU01000008">
    <property type="protein sequence ID" value="RKS68224.1"/>
    <property type="molecule type" value="Genomic_DNA"/>
</dbReference>
<dbReference type="GO" id="GO:0009307">
    <property type="term" value="P:DNA restriction-modification system"/>
    <property type="evidence" value="ECO:0007669"/>
    <property type="project" value="InterPro"/>
</dbReference>
<keyword evidence="1" id="KW-1133">Transmembrane helix</keyword>
<dbReference type="GO" id="GO:0015666">
    <property type="term" value="F:restriction endodeoxyribonuclease activity"/>
    <property type="evidence" value="ECO:0007669"/>
    <property type="project" value="TreeGrafter"/>
</dbReference>
<keyword evidence="1" id="KW-0472">Membrane</keyword>